<evidence type="ECO:0000256" key="1">
    <source>
        <dbReference type="ARBA" id="ARBA00022679"/>
    </source>
</evidence>
<evidence type="ECO:0000313" key="5">
    <source>
        <dbReference type="Proteomes" id="UP000675409"/>
    </source>
</evidence>
<accession>A0ABS1LMY5</accession>
<dbReference type="PANTHER" id="PTHR43877:SF2">
    <property type="entry name" value="AMINOALKYLPHOSPHONATE N-ACETYLTRANSFERASE-RELATED"/>
    <property type="match status" value="1"/>
</dbReference>
<keyword evidence="1" id="KW-0808">Transferase</keyword>
<dbReference type="Pfam" id="PF00583">
    <property type="entry name" value="Acetyltransf_1"/>
    <property type="match status" value="1"/>
</dbReference>
<gene>
    <name evidence="4" type="ORF">HGK34_15180</name>
</gene>
<keyword evidence="5" id="KW-1185">Reference proteome</keyword>
<dbReference type="InterPro" id="IPR000182">
    <property type="entry name" value="GNAT_dom"/>
</dbReference>
<keyword evidence="2" id="KW-0012">Acyltransferase</keyword>
<dbReference type="Gene3D" id="3.40.630.30">
    <property type="match status" value="1"/>
</dbReference>
<dbReference type="PANTHER" id="PTHR43877">
    <property type="entry name" value="AMINOALKYLPHOSPHONATE N-ACETYLTRANSFERASE-RELATED-RELATED"/>
    <property type="match status" value="1"/>
</dbReference>
<dbReference type="SUPFAM" id="SSF55729">
    <property type="entry name" value="Acyl-CoA N-acyltransferases (Nat)"/>
    <property type="match status" value="1"/>
</dbReference>
<evidence type="ECO:0000259" key="3">
    <source>
        <dbReference type="PROSITE" id="PS51186"/>
    </source>
</evidence>
<organism evidence="4 5">
    <name type="scientific">Myceligenerans indicum</name>
    <dbReference type="NCBI Taxonomy" id="2593663"/>
    <lineage>
        <taxon>Bacteria</taxon>
        <taxon>Bacillati</taxon>
        <taxon>Actinomycetota</taxon>
        <taxon>Actinomycetes</taxon>
        <taxon>Micrococcales</taxon>
        <taxon>Promicromonosporaceae</taxon>
        <taxon>Myceligenerans</taxon>
    </lineage>
</organism>
<reference evidence="4 5" key="1">
    <citation type="journal article" date="2021" name="Arch. Microbiol.">
        <title>Myceligenerans indicum sp. nov., an actinobacterium isolated from mangrove sediment of Sundarbans, India.</title>
        <authorList>
            <person name="Asha K."/>
            <person name="Bhadury P."/>
        </authorList>
    </citation>
    <scope>NUCLEOTIDE SEQUENCE [LARGE SCALE GENOMIC DNA]</scope>
    <source>
        <strain evidence="4 5">I2</strain>
    </source>
</reference>
<dbReference type="PROSITE" id="PS51186">
    <property type="entry name" value="GNAT"/>
    <property type="match status" value="1"/>
</dbReference>
<name>A0ABS1LMY5_9MICO</name>
<dbReference type="RefSeq" id="WP_201848872.1">
    <property type="nucleotide sequence ID" value="NZ_JABBYC010000032.1"/>
</dbReference>
<protein>
    <submittedName>
        <fullName evidence="4">GNAT family N-acetyltransferase</fullName>
    </submittedName>
</protein>
<feature type="domain" description="N-acetyltransferase" evidence="3">
    <location>
        <begin position="27"/>
        <end position="171"/>
    </location>
</feature>
<proteinExistence type="predicted"/>
<dbReference type="EMBL" id="JABBYC010000032">
    <property type="protein sequence ID" value="MBL0887607.1"/>
    <property type="molecule type" value="Genomic_DNA"/>
</dbReference>
<dbReference type="CDD" id="cd04301">
    <property type="entry name" value="NAT_SF"/>
    <property type="match status" value="1"/>
</dbReference>
<evidence type="ECO:0000313" key="4">
    <source>
        <dbReference type="EMBL" id="MBL0887607.1"/>
    </source>
</evidence>
<sequence>MTETIGPREAPHGVAVEHVPFDHREAAALRQAAVVELGERYGNDEDANEHIDPATIAATVLIRVAGVAAAGGSVRDVSGTDDGVGGVHPPATGEVKRVFVVPAFRRRGLSTRIMEQLEHGARRAGLARLVLETGTEQPEAIALYEKLGYARIASYGKWAGHDDQLCYGKTL</sequence>
<comment type="caution">
    <text evidence="4">The sequence shown here is derived from an EMBL/GenBank/DDBJ whole genome shotgun (WGS) entry which is preliminary data.</text>
</comment>
<dbReference type="InterPro" id="IPR050832">
    <property type="entry name" value="Bact_Acetyltransf"/>
</dbReference>
<dbReference type="Proteomes" id="UP000675409">
    <property type="component" value="Unassembled WGS sequence"/>
</dbReference>
<evidence type="ECO:0000256" key="2">
    <source>
        <dbReference type="ARBA" id="ARBA00023315"/>
    </source>
</evidence>
<dbReference type="InterPro" id="IPR016181">
    <property type="entry name" value="Acyl_CoA_acyltransferase"/>
</dbReference>